<feature type="region of interest" description="Disordered" evidence="1">
    <location>
        <begin position="193"/>
        <end position="244"/>
    </location>
</feature>
<keyword evidence="2" id="KW-1133">Transmembrane helix</keyword>
<feature type="compositionally biased region" description="Low complexity" evidence="1">
    <location>
        <begin position="36"/>
        <end position="55"/>
    </location>
</feature>
<comment type="caution">
    <text evidence="3">The sequence shown here is derived from an EMBL/GenBank/DDBJ whole genome shotgun (WGS) entry which is preliminary data.</text>
</comment>
<feature type="transmembrane region" description="Helical" evidence="2">
    <location>
        <begin position="1247"/>
        <end position="1268"/>
    </location>
</feature>
<feature type="compositionally biased region" description="Polar residues" evidence="1">
    <location>
        <begin position="573"/>
        <end position="583"/>
    </location>
</feature>
<keyword evidence="4" id="KW-1185">Reference proteome</keyword>
<sequence>MSKKPVNDLISFWSTKQKEKTTEQISSQKHSEQFPSKSWINNNNHSSSSLTNISPSVPTVPTVIVENSNSMNNENGNSDNDISNSSSLSNINFVKDSSLSIVGIKTIQNQNDRGRMNWDSLPQNTTTTVLSRKTSVPPKDISFLNKPFSPKQIQRGSMPREKKVSNLVSRFENVTSPPTSPTLSPTNLLNTTNPEQINLPPTVPLTALSSTTSITDNNNSNSSYPNINDTTSMTQNSPESHNVSTSSIVIPNILTDPLYMSSSSPIEAVKKGHSIQSPPPISTPIYPKQTIPETLHTSSAKESPVFPAKLTINDSLSDTNPFSPIRSPFIKDLSQTTQSTSLHISIPDPSLEKKLPDLPKDATQLSPIVSPTPVISYRRKTIPIQSKRDSMITSPIRKNVPVYITNNNNKGSENILDLLPQTPQISTLNFDIPELDPLSKVGHSSTLKESISISSLKRGLSDPTSNTYVLPTLSTSLSNDINSWKFQDESPPILSNNINPNSLKLTENEFNQQFGVKVGVKKSNNPLMYKVVGQKSGNKKKSLPSVQDSSTYIIEMQDTRTTNDHTSFEKSNQRGLPPKSNSIMRKPVPTSYSSSSKKLKLKNKLPNTFTVTLRNSGKFHTYASSDDLKSISSERTKRKPLKPVQVPKSPYNSIRPQRSILSPTSTLKKNPFLKHIKTKDSGDHNLPEYTSSKSKMSFMVPHNLASVEYRKNNRSMPDLTARTRHNKFNRAFRRNNVTVPDFTPVIAAMKDSIEKKKDSNISFQPDTELNPSKITKFSINIFDESDSSEVFKPGSPWINLSHLDEYIKSLPPTEFSDPKDLMTQEEYEKFVKDCKSNKYSEFIFPPMNQIPDSTSLEDLENNKFKKSSTFLGIQMNQRMRNDWLDAAIDGVIAIEGVLGTQTSSDKMTKLEIVRDFFQFLTLVLSFGNPGIFQSWVKILLDTIPNLFSFNLDRVFGNGIAFFLVYCVIALGALYWFRMMTKWDPNADTEGLESSPWNLRPKTNRRQNIVITFLLTTLYLPISKLSIDALVWGDTFWAIPNPYIYSDTPDFSYFNNITDNRAFNDFCYITSMRKGDWNFSPVIIGVALVTLALLTFWFPIALKRLVDKNSPKVDEYNEVGEKIANIGGEYRKLLEKDICPYNFLYNAYNEKWVAYKSFIMANKFFNILLVSLISKDNCIFRNMPRTRIESIRQALQIALMVLLLIIHWRNEPYIFASQNSSEYWTRTGYVITAVLGLVVILKVGPYQGISIGIIIINCIVGIAMIWYMLKETGPYQNFVKIIKKRLDFSINIYSPNLDFSKHIKRRIWQETWTTLFLTSENFKMPKDKIVAYSQSPHRPPYLLNFTGSVAERHVENLKIIKQIGIRRYTVSLSPLPSSLIELRTMILNNFVGPDMYYAPEFLNVKIKTCFGKAYVVPFPFSVVMCYDEDESVIVLTQEWEIQRYVEQNENKEVKRRRLVRQMIRALEGKIIIGPCREKGEKNNNLEEYDKAPKNFFGVSSESEVHYHLGLLQIRRNQISTWNNHNMNSGFEVTIMYTNAFHSSTDHERTVGHDIIGITHDFQMTTQLERLFTDNYKVVSQGLERIQSIMQQYRQYYKDEAIQKEETLTYGFFINIYNNPSIPLETLPTLLMTTETNPQIQEIPVTDYPTLVYLYERMRVVNLSRAHQWWYLFWEDLWRKNNQEIEELRKYAQDFSPAYRTSLCYRPMTRLDLEKFLKNRGIWKNDGRNGFLHSGVLNRVYLYLNNVVFVRQSGSKRNNKNDGEIVIVPRKWRLTKGNVIDDYNEYNTLLGKFKRNVKERVFMMNYLIRRKTKLSRIRSFFVLSENDNEEDTDGEINDSSDNNDEI</sequence>
<feature type="compositionally biased region" description="Basic and acidic residues" evidence="1">
    <location>
        <begin position="626"/>
        <end position="635"/>
    </location>
</feature>
<feature type="compositionally biased region" description="Basic and acidic residues" evidence="1">
    <location>
        <begin position="560"/>
        <end position="572"/>
    </location>
</feature>
<protein>
    <submittedName>
        <fullName evidence="3">4359_t:CDS:1</fullName>
    </submittedName>
</protein>
<dbReference type="OrthoDB" id="10261361at2759"/>
<feature type="compositionally biased region" description="Polar residues" evidence="1">
    <location>
        <begin position="229"/>
        <end position="244"/>
    </location>
</feature>
<dbReference type="EMBL" id="CAJVQA010002057">
    <property type="protein sequence ID" value="CAG8535221.1"/>
    <property type="molecule type" value="Genomic_DNA"/>
</dbReference>
<reference evidence="3" key="1">
    <citation type="submission" date="2021-06" db="EMBL/GenBank/DDBJ databases">
        <authorList>
            <person name="Kallberg Y."/>
            <person name="Tangrot J."/>
            <person name="Rosling A."/>
        </authorList>
    </citation>
    <scope>NUCLEOTIDE SEQUENCE</scope>
    <source>
        <strain evidence="3">FL966</strain>
    </source>
</reference>
<feature type="compositionally biased region" description="Basic and acidic residues" evidence="1">
    <location>
        <begin position="350"/>
        <end position="360"/>
    </location>
</feature>
<organism evidence="3 4">
    <name type="scientific">Cetraspora pellucida</name>
    <dbReference type="NCBI Taxonomy" id="1433469"/>
    <lineage>
        <taxon>Eukaryota</taxon>
        <taxon>Fungi</taxon>
        <taxon>Fungi incertae sedis</taxon>
        <taxon>Mucoromycota</taxon>
        <taxon>Glomeromycotina</taxon>
        <taxon>Glomeromycetes</taxon>
        <taxon>Diversisporales</taxon>
        <taxon>Gigasporaceae</taxon>
        <taxon>Cetraspora</taxon>
    </lineage>
</organism>
<evidence type="ECO:0000256" key="1">
    <source>
        <dbReference type="SAM" id="MobiDB-lite"/>
    </source>
</evidence>
<feature type="transmembrane region" description="Helical" evidence="2">
    <location>
        <begin position="955"/>
        <end position="976"/>
    </location>
</feature>
<dbReference type="Proteomes" id="UP000789759">
    <property type="component" value="Unassembled WGS sequence"/>
</dbReference>
<feature type="region of interest" description="Disordered" evidence="1">
    <location>
        <begin position="1"/>
        <end position="55"/>
    </location>
</feature>
<feature type="region of interest" description="Disordered" evidence="1">
    <location>
        <begin position="131"/>
        <end position="160"/>
    </location>
</feature>
<name>A0A9N9FID9_9GLOM</name>
<proteinExistence type="predicted"/>
<evidence type="ECO:0000313" key="3">
    <source>
        <dbReference type="EMBL" id="CAG8535221.1"/>
    </source>
</evidence>
<feature type="transmembrane region" description="Helical" evidence="2">
    <location>
        <begin position="1222"/>
        <end position="1240"/>
    </location>
</feature>
<gene>
    <name evidence="3" type="ORF">CPELLU_LOCUS4037</name>
</gene>
<evidence type="ECO:0000313" key="4">
    <source>
        <dbReference type="Proteomes" id="UP000789759"/>
    </source>
</evidence>
<feature type="region of interest" description="Disordered" evidence="1">
    <location>
        <begin position="340"/>
        <end position="366"/>
    </location>
</feature>
<keyword evidence="2" id="KW-0472">Membrane</keyword>
<feature type="transmembrane region" description="Helical" evidence="2">
    <location>
        <begin position="1081"/>
        <end position="1101"/>
    </location>
</feature>
<keyword evidence="2" id="KW-0812">Transmembrane</keyword>
<accession>A0A9N9FID9</accession>
<feature type="transmembrane region" description="Helical" evidence="2">
    <location>
        <begin position="1190"/>
        <end position="1207"/>
    </location>
</feature>
<feature type="transmembrane region" description="Helical" evidence="2">
    <location>
        <begin position="1008"/>
        <end position="1026"/>
    </location>
</feature>
<feature type="region of interest" description="Disordered" evidence="1">
    <location>
        <begin position="560"/>
        <end position="599"/>
    </location>
</feature>
<evidence type="ECO:0000256" key="2">
    <source>
        <dbReference type="SAM" id="Phobius"/>
    </source>
</evidence>
<feature type="region of interest" description="Disordered" evidence="1">
    <location>
        <begin position="626"/>
        <end position="657"/>
    </location>
</feature>
<feature type="compositionally biased region" description="Low complexity" evidence="1">
    <location>
        <begin position="209"/>
        <end position="228"/>
    </location>
</feature>